<sequence>MTTARERLGRSVPALAVTGVVFLAGAAATGAAQSHGGGSMGGWGGWGGGWLFWPLVLVGLLALAAVWVGSRDGGSTARARTGEPDRALEELRERYARGDLSDEEFERRRRKLQTRGQRQ</sequence>
<feature type="region of interest" description="Disordered" evidence="1">
    <location>
        <begin position="100"/>
        <end position="119"/>
    </location>
</feature>
<evidence type="ECO:0000256" key="1">
    <source>
        <dbReference type="SAM" id="MobiDB-lite"/>
    </source>
</evidence>
<feature type="transmembrane region" description="Helical" evidence="2">
    <location>
        <begin position="51"/>
        <end position="70"/>
    </location>
</feature>
<reference evidence="4 5" key="1">
    <citation type="journal article" date="2014" name="PLoS Genet.">
        <title>Phylogenetically driven sequencing of extremely halophilic archaea reveals strategies for static and dynamic osmo-response.</title>
        <authorList>
            <person name="Becker E.A."/>
            <person name="Seitzer P.M."/>
            <person name="Tritt A."/>
            <person name="Larsen D."/>
            <person name="Krusor M."/>
            <person name="Yao A.I."/>
            <person name="Wu D."/>
            <person name="Madern D."/>
            <person name="Eisen J.A."/>
            <person name="Darling A.E."/>
            <person name="Facciotti M.T."/>
        </authorList>
    </citation>
    <scope>NUCLEOTIDE SEQUENCE [LARGE SCALE GENOMIC DNA]</scope>
    <source>
        <strain evidence="4 5">DSM 18795</strain>
    </source>
</reference>
<dbReference type="AlphaFoldDB" id="L9XXH9"/>
<evidence type="ECO:0000256" key="2">
    <source>
        <dbReference type="SAM" id="Phobius"/>
    </source>
</evidence>
<evidence type="ECO:0000313" key="5">
    <source>
        <dbReference type="Proteomes" id="UP000011531"/>
    </source>
</evidence>
<organism evidence="4 5">
    <name type="scientific">Natronococcus jeotgali DSM 18795</name>
    <dbReference type="NCBI Taxonomy" id="1227498"/>
    <lineage>
        <taxon>Archaea</taxon>
        <taxon>Methanobacteriati</taxon>
        <taxon>Methanobacteriota</taxon>
        <taxon>Stenosarchaea group</taxon>
        <taxon>Halobacteria</taxon>
        <taxon>Halobacteriales</taxon>
        <taxon>Natrialbaceae</taxon>
        <taxon>Natronococcus</taxon>
    </lineage>
</organism>
<dbReference type="PATRIC" id="fig|1227498.3.peg.212"/>
<keyword evidence="2" id="KW-0472">Membrane</keyword>
<gene>
    <name evidence="4" type="ORF">C492_01109</name>
</gene>
<feature type="transmembrane region" description="Helical" evidence="2">
    <location>
        <begin position="12"/>
        <end position="31"/>
    </location>
</feature>
<evidence type="ECO:0000259" key="3">
    <source>
        <dbReference type="Pfam" id="PF09851"/>
    </source>
</evidence>
<feature type="domain" description="SHOCT" evidence="3">
    <location>
        <begin position="87"/>
        <end position="112"/>
    </location>
</feature>
<keyword evidence="2" id="KW-0812">Transmembrane</keyword>
<comment type="caution">
    <text evidence="4">The sequence shown here is derived from an EMBL/GenBank/DDBJ whole genome shotgun (WGS) entry which is preliminary data.</text>
</comment>
<keyword evidence="2" id="KW-1133">Transmembrane helix</keyword>
<dbReference type="Pfam" id="PF09851">
    <property type="entry name" value="SHOCT"/>
    <property type="match status" value="1"/>
</dbReference>
<accession>L9XXH9</accession>
<proteinExistence type="predicted"/>
<keyword evidence="5" id="KW-1185">Reference proteome</keyword>
<evidence type="ECO:0000313" key="4">
    <source>
        <dbReference type="EMBL" id="ELY66480.1"/>
    </source>
</evidence>
<dbReference type="RefSeq" id="WP_008419700.1">
    <property type="nucleotide sequence ID" value="NZ_AOIA01000017.1"/>
</dbReference>
<name>L9XXH9_9EURY</name>
<feature type="compositionally biased region" description="Basic residues" evidence="1">
    <location>
        <begin position="108"/>
        <end position="119"/>
    </location>
</feature>
<dbReference type="STRING" id="1227498.C492_01109"/>
<dbReference type="EMBL" id="AOIA01000017">
    <property type="protein sequence ID" value="ELY66480.1"/>
    <property type="molecule type" value="Genomic_DNA"/>
</dbReference>
<dbReference type="Proteomes" id="UP000011531">
    <property type="component" value="Unassembled WGS sequence"/>
</dbReference>
<protein>
    <recommendedName>
        <fullName evidence="3">SHOCT domain-containing protein</fullName>
    </recommendedName>
</protein>
<dbReference type="InterPro" id="IPR018649">
    <property type="entry name" value="SHOCT"/>
</dbReference>